<protein>
    <submittedName>
        <fullName evidence="1">Uncharacterized protein</fullName>
    </submittedName>
</protein>
<dbReference type="AlphaFoldDB" id="K7YRE0"/>
<name>K7YRE0_BDEBC</name>
<dbReference type="HOGENOM" id="CLU_1387903_0_0_7"/>
<dbReference type="EMBL" id="CP002930">
    <property type="protein sequence ID" value="AFY02416.1"/>
    <property type="molecule type" value="Genomic_DNA"/>
</dbReference>
<evidence type="ECO:0000313" key="2">
    <source>
        <dbReference type="Proteomes" id="UP000010074"/>
    </source>
</evidence>
<dbReference type="KEGG" id="bbat:Bdt_2735"/>
<evidence type="ECO:0000313" key="1">
    <source>
        <dbReference type="EMBL" id="AFY02416.1"/>
    </source>
</evidence>
<dbReference type="PATRIC" id="fig|1069642.3.peg.2705"/>
<accession>K7YRE0</accession>
<sequence>MTSLAEEHLALTRVLRGSLELLNQDGRAIEIKDGTIKLEISKPSKLSSPVRWMKNERVVRIQDQENVFEFRIPKSSIKSDGQFLVSSKAAEQRANLSSVVQKSEVNSERLEVVKGCSYFVLVPTPVTHVDGNGNISTTIEMQQQTYSGRQEVLVHAMTWTEQVVMQIYNDEGAVEIKSEPAARNEEVVVRELSDCR</sequence>
<gene>
    <name evidence="1" type="ORF">Bdt_2735</name>
</gene>
<reference evidence="1 2" key="1">
    <citation type="journal article" date="2012" name="BMC Genomics">
        <title>Genome analysis of a simultaneously predatory and prey-independent, novel Bdellovibrio bacteriovorus from the River Tiber, supports in silico predictions of both ancient and recent lateral gene transfer from diverse bacteria.</title>
        <authorList>
            <person name="Hobley L."/>
            <person name="Lerner T.R."/>
            <person name="Williams L.E."/>
            <person name="Lambert C."/>
            <person name="Till R."/>
            <person name="Milner D.S."/>
            <person name="Basford S.M."/>
            <person name="Capeness M.J."/>
            <person name="Fenton A.K."/>
            <person name="Atterbury R.J."/>
            <person name="Harris M.A."/>
            <person name="Sockett R.E."/>
        </authorList>
    </citation>
    <scope>NUCLEOTIDE SEQUENCE [LARGE SCALE GENOMIC DNA]</scope>
    <source>
        <strain evidence="1 2">Tiberius</strain>
    </source>
</reference>
<organism evidence="1 2">
    <name type="scientific">Bdellovibrio bacteriovorus str. Tiberius</name>
    <dbReference type="NCBI Taxonomy" id="1069642"/>
    <lineage>
        <taxon>Bacteria</taxon>
        <taxon>Pseudomonadati</taxon>
        <taxon>Bdellovibrionota</taxon>
        <taxon>Bdellovibrionia</taxon>
        <taxon>Bdellovibrionales</taxon>
        <taxon>Pseudobdellovibrionaceae</taxon>
        <taxon>Bdellovibrio</taxon>
    </lineage>
</organism>
<proteinExistence type="predicted"/>
<dbReference type="Proteomes" id="UP000010074">
    <property type="component" value="Chromosome"/>
</dbReference>